<gene>
    <name evidence="8" type="ORF">CLOACE_04930</name>
</gene>
<dbReference type="REBASE" id="170987">
    <property type="entry name" value="M.Cac10703ORF4930P"/>
</dbReference>
<dbReference type="PIRSF" id="PIRSF015855">
    <property type="entry name" value="TypeIII_Mtase_mKpnI"/>
    <property type="match status" value="1"/>
</dbReference>
<evidence type="ECO:0000256" key="2">
    <source>
        <dbReference type="ARBA" id="ARBA00022603"/>
    </source>
</evidence>
<dbReference type="GO" id="GO:0009307">
    <property type="term" value="P:DNA restriction-modification system"/>
    <property type="evidence" value="ECO:0007669"/>
    <property type="project" value="UniProtKB-KW"/>
</dbReference>
<dbReference type="AlphaFoldDB" id="A0A1E8F0X7"/>
<dbReference type="PROSITE" id="PS00092">
    <property type="entry name" value="N6_MTASE"/>
    <property type="match status" value="1"/>
</dbReference>
<dbReference type="OrthoDB" id="9800801at2"/>
<evidence type="ECO:0000256" key="5">
    <source>
        <dbReference type="ARBA" id="ARBA00022747"/>
    </source>
</evidence>
<evidence type="ECO:0000313" key="9">
    <source>
        <dbReference type="Proteomes" id="UP000175744"/>
    </source>
</evidence>
<dbReference type="GO" id="GO:0032259">
    <property type="term" value="P:methylation"/>
    <property type="evidence" value="ECO:0007669"/>
    <property type="project" value="UniProtKB-KW"/>
</dbReference>
<dbReference type="Gene3D" id="3.40.50.150">
    <property type="entry name" value="Vaccinia Virus protein VP39"/>
    <property type="match status" value="1"/>
</dbReference>
<name>A0A1E8F0X7_9CLOT</name>
<keyword evidence="4" id="KW-0949">S-adenosyl-L-methionine</keyword>
<keyword evidence="2 8" id="KW-0489">Methyltransferase</keyword>
<comment type="caution">
    <text evidence="8">The sequence shown here is derived from an EMBL/GenBank/DDBJ whole genome shotgun (WGS) entry which is preliminary data.</text>
</comment>
<accession>A0A1E8F0X7</accession>
<dbReference type="InterPro" id="IPR002941">
    <property type="entry name" value="DNA_methylase_N4/N6"/>
</dbReference>
<proteinExistence type="inferred from homology"/>
<evidence type="ECO:0000256" key="3">
    <source>
        <dbReference type="ARBA" id="ARBA00022679"/>
    </source>
</evidence>
<dbReference type="InterPro" id="IPR002295">
    <property type="entry name" value="N4/N6-MTase_EcoPI_Mod-like"/>
</dbReference>
<dbReference type="Proteomes" id="UP000175744">
    <property type="component" value="Unassembled WGS sequence"/>
</dbReference>
<dbReference type="InterPro" id="IPR002052">
    <property type="entry name" value="DNA_methylase_N6_adenine_CS"/>
</dbReference>
<dbReference type="SUPFAM" id="SSF53335">
    <property type="entry name" value="S-adenosyl-L-methionine-dependent methyltransferases"/>
    <property type="match status" value="1"/>
</dbReference>
<evidence type="ECO:0000313" key="8">
    <source>
        <dbReference type="EMBL" id="OFI07088.1"/>
    </source>
</evidence>
<dbReference type="InterPro" id="IPR029063">
    <property type="entry name" value="SAM-dependent_MTases_sf"/>
</dbReference>
<sequence length="664" mass="77536">MDKFKKIPIGIFNKIEHNKQEFINKFINDLENLFPETIKDGIVDFQALLDRFGEYEDSNKIEKYNMTWVGKKQAIKEADEDILGRTLKYVEEDSKKPESTENIYIEGDNLEVLKLLRQSYYGKIKMIYIDPPYNTGNDFVYKDDFAMTEEEYAELSGEVDEYGERLVKNSKDSGRYHSNWLNMMYPRLKVARDLLTDDGVIFISIDDNEVHNMKKICDEIFGEKNFIGQVSRITKKTSDSGQFFAPSIDYILVYSKDIFKLSNFKIPLSEKQKSDYNKDDEKGKYKIVGFYQASLTLERSRNARYYIKCPDGTLCIPPEGKRWRCIKETFDEMLKNNEIEFIKTKTSPLLNKKGEQSEWNIYTKQYLKGRMKEGRVPRNYIDNIHNVLGTRKLKHLSIPFNFPKPSNLIEYIISMVDYQDEIKDYIILDFFAGSSTTAHAVMDLNAEDGGNRKYIMVQLPEPTDEKSEAYKVGYKNIAEIGKERIRRAGEDIKKKLEEKYNSASEEERKSMKNPEDLDIGFKAFRVEDTNLKRAKDTTVGMDLAELKALSIKDAEDFNPHFTDIDVVYEMILKRQDIDLTERITLLEDIGQRTYLVGCTMLICLEEEITKDMVEKIGSLNVDLSWIIMRDSAFGNNINLKLNTVKRLRAIVKENHKKEQKIYWI</sequence>
<evidence type="ECO:0000256" key="4">
    <source>
        <dbReference type="ARBA" id="ARBA00022691"/>
    </source>
</evidence>
<reference evidence="8 9" key="1">
    <citation type="submission" date="2016-06" db="EMBL/GenBank/DDBJ databases">
        <title>Genome sequence of Clostridium acetireducens DSM 10703.</title>
        <authorList>
            <person name="Poehlein A."/>
            <person name="Fluechter S."/>
            <person name="Duerre P."/>
            <person name="Daniel R."/>
        </authorList>
    </citation>
    <scope>NUCLEOTIDE SEQUENCE [LARGE SCALE GENOMIC DNA]</scope>
    <source>
        <strain evidence="8 9">DSM 10703</strain>
    </source>
</reference>
<protein>
    <submittedName>
        <fullName evidence="8">Putative methyltransferase</fullName>
    </submittedName>
</protein>
<keyword evidence="9" id="KW-1185">Reference proteome</keyword>
<evidence type="ECO:0000256" key="6">
    <source>
        <dbReference type="SAM" id="Coils"/>
    </source>
</evidence>
<dbReference type="RefSeq" id="WP_101495368.1">
    <property type="nucleotide sequence ID" value="NZ_LZFO01000005.1"/>
</dbReference>
<evidence type="ECO:0000256" key="1">
    <source>
        <dbReference type="ARBA" id="ARBA00006594"/>
    </source>
</evidence>
<dbReference type="PRINTS" id="PR00506">
    <property type="entry name" value="D21N6MTFRASE"/>
</dbReference>
<keyword evidence="6" id="KW-0175">Coiled coil</keyword>
<feature type="domain" description="DNA methylase N-4/N-6" evidence="7">
    <location>
        <begin position="124"/>
        <end position="447"/>
    </location>
</feature>
<comment type="similarity">
    <text evidence="1">Belongs to the N(4)/N(6)-methyltransferase family.</text>
</comment>
<evidence type="ECO:0000259" key="7">
    <source>
        <dbReference type="Pfam" id="PF01555"/>
    </source>
</evidence>
<keyword evidence="3 8" id="KW-0808">Transferase</keyword>
<feature type="coiled-coil region" evidence="6">
    <location>
        <begin position="486"/>
        <end position="513"/>
    </location>
</feature>
<keyword evidence="5" id="KW-0680">Restriction system</keyword>
<dbReference type="Pfam" id="PF01555">
    <property type="entry name" value="N6_N4_Mtase"/>
    <property type="match status" value="1"/>
</dbReference>
<dbReference type="GO" id="GO:0003677">
    <property type="term" value="F:DNA binding"/>
    <property type="evidence" value="ECO:0007669"/>
    <property type="project" value="InterPro"/>
</dbReference>
<dbReference type="EMBL" id="LZFO01000005">
    <property type="protein sequence ID" value="OFI07088.1"/>
    <property type="molecule type" value="Genomic_DNA"/>
</dbReference>
<dbReference type="STRING" id="1121290.CLAOCE_04930"/>
<dbReference type="PATRIC" id="fig|1121290.3.peg.500"/>
<dbReference type="GO" id="GO:0008170">
    <property type="term" value="F:N-methyltransferase activity"/>
    <property type="evidence" value="ECO:0007669"/>
    <property type="project" value="InterPro"/>
</dbReference>
<organism evidence="8 9">
    <name type="scientific">Clostridium acetireducens DSM 10703</name>
    <dbReference type="NCBI Taxonomy" id="1121290"/>
    <lineage>
        <taxon>Bacteria</taxon>
        <taxon>Bacillati</taxon>
        <taxon>Bacillota</taxon>
        <taxon>Clostridia</taxon>
        <taxon>Eubacteriales</taxon>
        <taxon>Clostridiaceae</taxon>
        <taxon>Clostridium</taxon>
    </lineage>
</organism>